<dbReference type="PROSITE" id="PS50056">
    <property type="entry name" value="TYR_PHOSPHATASE_2"/>
    <property type="match status" value="1"/>
</dbReference>
<dbReference type="FunFam" id="3.90.190.10:FF:000157">
    <property type="entry name" value="Protein-tyrosine phosphatase"/>
    <property type="match status" value="1"/>
</dbReference>
<keyword evidence="1" id="KW-0472">Membrane</keyword>
<evidence type="ECO:0000256" key="1">
    <source>
        <dbReference type="SAM" id="Phobius"/>
    </source>
</evidence>
<dbReference type="PROSITE" id="PS50146">
    <property type="entry name" value="DAGK"/>
    <property type="match status" value="1"/>
</dbReference>
<feature type="transmembrane region" description="Helical" evidence="1">
    <location>
        <begin position="33"/>
        <end position="54"/>
    </location>
</feature>
<evidence type="ECO:0000259" key="4">
    <source>
        <dbReference type="PROSITE" id="PS50146"/>
    </source>
</evidence>
<feature type="domain" description="DAGKc" evidence="4">
    <location>
        <begin position="240"/>
        <end position="373"/>
    </location>
</feature>
<dbReference type="PANTHER" id="PTHR47216:SF4">
    <property type="entry name" value="OS01G0859400 PROTEIN"/>
    <property type="match status" value="1"/>
</dbReference>
<proteinExistence type="predicted"/>
<dbReference type="AlphaFoldDB" id="A0A432XCT8"/>
<comment type="caution">
    <text evidence="5">The sequence shown here is derived from an EMBL/GenBank/DDBJ whole genome shotgun (WGS) entry which is preliminary data.</text>
</comment>
<dbReference type="OrthoDB" id="142078at2"/>
<dbReference type="Gene3D" id="3.40.50.10330">
    <property type="entry name" value="Probable inorganic polyphosphate/atp-NAD kinase, domain 1"/>
    <property type="match status" value="1"/>
</dbReference>
<evidence type="ECO:0000259" key="2">
    <source>
        <dbReference type="PROSITE" id="PS50054"/>
    </source>
</evidence>
<dbReference type="NCBIfam" id="NF009025">
    <property type="entry name" value="PRK12361.1"/>
    <property type="match status" value="1"/>
</dbReference>
<dbReference type="EMBL" id="PIPT01000008">
    <property type="protein sequence ID" value="RUO46569.1"/>
    <property type="molecule type" value="Genomic_DNA"/>
</dbReference>
<sequence>MHIRPVVPTAYLAGALVALFAAIFAQHWIIKALLFWCFLALAMVSAAYWFNLAGVFRKRQGGKIPIYIRWLLYPFLAGVSVYNWLARRRDNVAAWHEVADGLYVGRRLFASDVEALKEQGIGAILDVTAEFDALDWASEEAEMVYLNLPVLDHVAPSDHQIHEALQWIQHQHDEGRKVLVHCALGRGRSVFVVAAYLLMRTEASEVAEVLHSIQGERSIARLNSMQEQALERFAKDNKLLLAKDVWIIANPVSGGGKWKKAKAEVLDFLAPYFNNHVLETTPEINATKRAEEAMEHGAKLLIAVGGDGTLTEVASALRNTDAVMAMIPMGTANSLSQALWGLSSKLSPVSAACTTVIEGRCHAVDVGLVNDKPMLLCAAVGFEERMISKADREAKDKLGQFAYLQALWQAVNENEVLEFEVALDDGPFESWRTSSLIVANAAPITTLLAQGRGNPMMDDGKLDLTWLEPKDSGEKNVLSLMELLYAGMTEDNLGVNTGHTQATSVRVRRADGAELKFAVDGEIYADTEIRISLQPRALNILIPEQAEY</sequence>
<keyword evidence="6" id="KW-1185">Reference proteome</keyword>
<dbReference type="Proteomes" id="UP000286678">
    <property type="component" value="Unassembled WGS sequence"/>
</dbReference>
<dbReference type="InterPro" id="IPR016064">
    <property type="entry name" value="NAD/diacylglycerol_kinase_sf"/>
</dbReference>
<dbReference type="InterPro" id="IPR001206">
    <property type="entry name" value="Diacylglycerol_kinase_cat_dom"/>
</dbReference>
<organism evidence="5 6">
    <name type="scientific">Pseudidiomarina aquimaris</name>
    <dbReference type="NCBI Taxonomy" id="641841"/>
    <lineage>
        <taxon>Bacteria</taxon>
        <taxon>Pseudomonadati</taxon>
        <taxon>Pseudomonadota</taxon>
        <taxon>Gammaproteobacteria</taxon>
        <taxon>Alteromonadales</taxon>
        <taxon>Idiomarinaceae</taxon>
        <taxon>Pseudidiomarina</taxon>
    </lineage>
</organism>
<dbReference type="Pfam" id="PF19279">
    <property type="entry name" value="YegS_C"/>
    <property type="match status" value="1"/>
</dbReference>
<dbReference type="InterPro" id="IPR000340">
    <property type="entry name" value="Dual-sp_phosphatase_cat-dom"/>
</dbReference>
<dbReference type="PROSITE" id="PS50054">
    <property type="entry name" value="TYR_PHOSPHATASE_DUAL"/>
    <property type="match status" value="1"/>
</dbReference>
<dbReference type="GO" id="GO:0016301">
    <property type="term" value="F:kinase activity"/>
    <property type="evidence" value="ECO:0007669"/>
    <property type="project" value="InterPro"/>
</dbReference>
<feature type="domain" description="Tyrosine-protein phosphatase" evidence="2">
    <location>
        <begin position="94"/>
        <end position="239"/>
    </location>
</feature>
<gene>
    <name evidence="5" type="ORF">CWE21_10450</name>
</gene>
<evidence type="ECO:0008006" key="7">
    <source>
        <dbReference type="Google" id="ProtNLM"/>
    </source>
</evidence>
<accession>A0A432XCT8</accession>
<feature type="transmembrane region" description="Helical" evidence="1">
    <location>
        <begin position="7"/>
        <end position="27"/>
    </location>
</feature>
<dbReference type="Gene3D" id="3.90.190.10">
    <property type="entry name" value="Protein tyrosine phosphatase superfamily"/>
    <property type="match status" value="1"/>
</dbReference>
<dbReference type="InterPro" id="IPR020422">
    <property type="entry name" value="TYR_PHOSPHATASE_DUAL_dom"/>
</dbReference>
<dbReference type="InterPro" id="IPR045540">
    <property type="entry name" value="YegS/DAGK_C"/>
</dbReference>
<reference evidence="6" key="1">
    <citation type="journal article" date="2018" name="Front. Microbiol.">
        <title>Genome-Based Analysis Reveals the Taxonomy and Diversity of the Family Idiomarinaceae.</title>
        <authorList>
            <person name="Liu Y."/>
            <person name="Lai Q."/>
            <person name="Shao Z."/>
        </authorList>
    </citation>
    <scope>NUCLEOTIDE SEQUENCE [LARGE SCALE GENOMIC DNA]</scope>
    <source>
        <strain evidence="6">SW15</strain>
    </source>
</reference>
<dbReference type="SMART" id="SM00195">
    <property type="entry name" value="DSPc"/>
    <property type="match status" value="1"/>
</dbReference>
<name>A0A432XCT8_9GAMM</name>
<dbReference type="SMART" id="SM00046">
    <property type="entry name" value="DAGKc"/>
    <property type="match status" value="1"/>
</dbReference>
<dbReference type="Gene3D" id="2.60.200.40">
    <property type="match status" value="1"/>
</dbReference>
<keyword evidence="1" id="KW-0812">Transmembrane</keyword>
<protein>
    <recommendedName>
        <fullName evidence="7">Diacylglycerol kinase</fullName>
    </recommendedName>
</protein>
<dbReference type="Pfam" id="PF00781">
    <property type="entry name" value="DAGK_cat"/>
    <property type="match status" value="1"/>
</dbReference>
<evidence type="ECO:0000259" key="3">
    <source>
        <dbReference type="PROSITE" id="PS50056"/>
    </source>
</evidence>
<keyword evidence="1" id="KW-1133">Transmembrane helix</keyword>
<dbReference type="InterPro" id="IPR000387">
    <property type="entry name" value="Tyr_Pase_dom"/>
</dbReference>
<dbReference type="PANTHER" id="PTHR47216">
    <property type="match status" value="1"/>
</dbReference>
<feature type="transmembrane region" description="Helical" evidence="1">
    <location>
        <begin position="66"/>
        <end position="85"/>
    </location>
</feature>
<evidence type="ECO:0000313" key="6">
    <source>
        <dbReference type="Proteomes" id="UP000286678"/>
    </source>
</evidence>
<dbReference type="InterPro" id="IPR029021">
    <property type="entry name" value="Prot-tyrosine_phosphatase-like"/>
</dbReference>
<evidence type="ECO:0000313" key="5">
    <source>
        <dbReference type="EMBL" id="RUO46569.1"/>
    </source>
</evidence>
<dbReference type="InterPro" id="IPR017438">
    <property type="entry name" value="ATP-NAD_kinase_N"/>
</dbReference>
<dbReference type="SUPFAM" id="SSF52799">
    <property type="entry name" value="(Phosphotyrosine protein) phosphatases II"/>
    <property type="match status" value="1"/>
</dbReference>
<dbReference type="SUPFAM" id="SSF111331">
    <property type="entry name" value="NAD kinase/diacylglycerol kinase-like"/>
    <property type="match status" value="1"/>
</dbReference>
<dbReference type="Pfam" id="PF00782">
    <property type="entry name" value="DSPc"/>
    <property type="match status" value="1"/>
</dbReference>
<feature type="domain" description="Tyrosine specific protein phosphatases" evidence="3">
    <location>
        <begin position="159"/>
        <end position="228"/>
    </location>
</feature>
<dbReference type="RefSeq" id="WP_126834389.1">
    <property type="nucleotide sequence ID" value="NZ_PIPT01000008.1"/>
</dbReference>